<gene>
    <name evidence="2" type="primary">HAVCR1</name>
</gene>
<protein>
    <submittedName>
        <fullName evidence="2">Hepatitis A virus cellular receptor 1</fullName>
    </submittedName>
</protein>
<evidence type="ECO:0000313" key="2">
    <source>
        <dbReference type="RefSeq" id="XP_045140591.1"/>
    </source>
</evidence>
<proteinExistence type="predicted"/>
<name>A0AC55CNK9_ECHTE</name>
<keyword evidence="1" id="KW-1185">Reference proteome</keyword>
<dbReference type="RefSeq" id="XP_045140591.1">
    <property type="nucleotide sequence ID" value="XM_045284656.1"/>
</dbReference>
<evidence type="ECO:0000313" key="1">
    <source>
        <dbReference type="Proteomes" id="UP000694863"/>
    </source>
</evidence>
<accession>A0AC55CNK9</accession>
<organism evidence="1 2">
    <name type="scientific">Echinops telfairi</name>
    <name type="common">Lesser hedgehog tenrec</name>
    <dbReference type="NCBI Taxonomy" id="9371"/>
    <lineage>
        <taxon>Eukaryota</taxon>
        <taxon>Metazoa</taxon>
        <taxon>Chordata</taxon>
        <taxon>Craniata</taxon>
        <taxon>Vertebrata</taxon>
        <taxon>Euteleostomi</taxon>
        <taxon>Mammalia</taxon>
        <taxon>Eutheria</taxon>
        <taxon>Afrotheria</taxon>
        <taxon>Tenrecidae</taxon>
        <taxon>Tenrecinae</taxon>
        <taxon>Echinops</taxon>
    </lineage>
</organism>
<dbReference type="Proteomes" id="UP000694863">
    <property type="component" value="Unplaced"/>
</dbReference>
<sequence>MHPQVAISSLILLLADAVASYPKVSGFVGQPVTIPCTYSGELTSTCWGRGACPSSKCSDVIIWTHGSSVTYRKESRYMLNGSLWERNVSLTIGNAVEADSGLYCCRIEHRGWFNDEKHTISLEVIAVPIVTSPSPTQTAITQPKTAQQTEAQATSLPWSSCSTADGNGTVTQSSDGFWHNNQTEVSLVQETQRTAAKEVYIGIGIFAAVLLCLLVVLIIRKQFYMRNKLQQLRVVTFNAPQSGVLQNAAGRAEDNVYIIEENLYVMD</sequence>
<keyword evidence="2" id="KW-0675">Receptor</keyword>
<reference evidence="2" key="1">
    <citation type="submission" date="2025-08" db="UniProtKB">
        <authorList>
            <consortium name="RefSeq"/>
        </authorList>
    </citation>
    <scope>IDENTIFICATION</scope>
</reference>